<accession>A0AAP1G8E5</accession>
<keyword evidence="2" id="KW-0812">Transmembrane</keyword>
<keyword evidence="2" id="KW-0472">Membrane</keyword>
<dbReference type="RefSeq" id="WP_059545201.1">
    <property type="nucleotide sequence ID" value="NZ_LOTQ01000014.1"/>
</dbReference>
<feature type="transmembrane region" description="Helical" evidence="2">
    <location>
        <begin position="52"/>
        <end position="72"/>
    </location>
</feature>
<protein>
    <recommendedName>
        <fullName evidence="5">Transmembrane protein</fullName>
    </recommendedName>
</protein>
<gene>
    <name evidence="3" type="ORF">WI41_12285</name>
</gene>
<evidence type="ECO:0000313" key="3">
    <source>
        <dbReference type="EMBL" id="KVA09907.1"/>
    </source>
</evidence>
<evidence type="ECO:0000256" key="1">
    <source>
        <dbReference type="SAM" id="MobiDB-lite"/>
    </source>
</evidence>
<dbReference type="AlphaFoldDB" id="A0AAP1G8E5"/>
<evidence type="ECO:0008006" key="5">
    <source>
        <dbReference type="Google" id="ProtNLM"/>
    </source>
</evidence>
<dbReference type="Proteomes" id="UP000056450">
    <property type="component" value="Unassembled WGS sequence"/>
</dbReference>
<name>A0AAP1G8E5_9BURK</name>
<reference evidence="3 4" key="1">
    <citation type="submission" date="2015-11" db="EMBL/GenBank/DDBJ databases">
        <title>Expanding the genomic diversity of Burkholderia species for the development of highly accurate diagnostics.</title>
        <authorList>
            <person name="Sahl J."/>
            <person name="Keim P."/>
            <person name="Wagner D."/>
        </authorList>
    </citation>
    <scope>NUCLEOTIDE SEQUENCE [LARGE SCALE GENOMIC DNA]</scope>
    <source>
        <strain evidence="3 4">RF32-BP12</strain>
    </source>
</reference>
<keyword evidence="2" id="KW-1133">Transmembrane helix</keyword>
<feature type="region of interest" description="Disordered" evidence="1">
    <location>
        <begin position="1"/>
        <end position="23"/>
    </location>
</feature>
<feature type="transmembrane region" description="Helical" evidence="2">
    <location>
        <begin position="84"/>
        <end position="105"/>
    </location>
</feature>
<dbReference type="EMBL" id="LOTQ01000014">
    <property type="protein sequence ID" value="KVA09907.1"/>
    <property type="molecule type" value="Genomic_DNA"/>
</dbReference>
<proteinExistence type="predicted"/>
<organism evidence="3 4">
    <name type="scientific">Burkholderia latens</name>
    <dbReference type="NCBI Taxonomy" id="488446"/>
    <lineage>
        <taxon>Bacteria</taxon>
        <taxon>Pseudomonadati</taxon>
        <taxon>Pseudomonadota</taxon>
        <taxon>Betaproteobacteria</taxon>
        <taxon>Burkholderiales</taxon>
        <taxon>Burkholderiaceae</taxon>
        <taxon>Burkholderia</taxon>
        <taxon>Burkholderia cepacia complex</taxon>
    </lineage>
</organism>
<feature type="transmembrane region" description="Helical" evidence="2">
    <location>
        <begin position="252"/>
        <end position="269"/>
    </location>
</feature>
<comment type="caution">
    <text evidence="3">The sequence shown here is derived from an EMBL/GenBank/DDBJ whole genome shotgun (WGS) entry which is preliminary data.</text>
</comment>
<evidence type="ECO:0000313" key="4">
    <source>
        <dbReference type="Proteomes" id="UP000056450"/>
    </source>
</evidence>
<evidence type="ECO:0000256" key="2">
    <source>
        <dbReference type="SAM" id="Phobius"/>
    </source>
</evidence>
<sequence>MTTRSDDTVAADRASNTSSSPASGAKTRVIALPAHLRQIPSCSGIPDLVSTYLINIGLVLFFVAMFFGLAIAPFEDASLARTGFLGFVVWMLMLGVIAWAVVLFIRATMNIGAWFEVDSTGFRYGMGKRTHTAATQQEQRIEWSDIVPRLDLRYDVEYHSASRVTMRPASFQFWRRGAKLESAKPVTLRTNLVDFGSDNTIRCIRFKNRDELHLAVLCGLAHRGLRFNPRAFIAAGIHPETWKPLAKERRPALLWISVIAVLGLAAFWVWGRVSLPFSMSMLIVCCGYYWTEGNFSPDIKHYPRDPIMFCLDSDTGSDDAKS</sequence>